<evidence type="ECO:0000313" key="4">
    <source>
        <dbReference type="EMBL" id="QIZ19700.1"/>
    </source>
</evidence>
<geneLocation type="plasmid" evidence="2">
    <name>pRF52-1_119k_tetX</name>
</geneLocation>
<dbReference type="InterPro" id="IPR032710">
    <property type="entry name" value="NTF2-like_dom_sf"/>
</dbReference>
<name>A0A6H1PV23_ECOLX</name>
<dbReference type="AlphaFoldDB" id="A0A6H1PV23"/>
<dbReference type="RefSeq" id="WP_063072980.1">
    <property type="nucleotide sequence ID" value="NZ_AP024584.1"/>
</dbReference>
<accession>A0A6H1PV23</accession>
<protein>
    <recommendedName>
        <fullName evidence="5">Ester cyclase</fullName>
    </recommendedName>
</protein>
<dbReference type="EMBL" id="MT219819">
    <property type="protein sequence ID" value="QIZ18686.1"/>
    <property type="molecule type" value="Genomic_DNA"/>
</dbReference>
<proteinExistence type="predicted"/>
<geneLocation type="plasmid" evidence="3">
    <name>pRF10-1_119k_tetX</name>
</geneLocation>
<reference evidence="1" key="1">
    <citation type="submission" date="2020-03" db="EMBL/GenBank/DDBJ databases">
        <title>Deciphering the structural diversity and classification of mobile tigecycline resistance gene tet(X)-bearing plasmidome among bacteria.</title>
        <authorList>
            <person name="Li R."/>
            <person name="Lu X."/>
            <person name="Peng K."/>
            <person name="Liu Z."/>
            <person name="Li Y."/>
            <person name="Liu Y."/>
            <person name="Xiao X."/>
            <person name="Wang Z."/>
        </authorList>
    </citation>
    <scope>NUCLEOTIDE SEQUENCE</scope>
    <source>
        <strain evidence="3">RF10-1</strain>
        <strain evidence="1">RF148-1</strain>
        <strain evidence="2">RF52-1</strain>
        <strain evidence="4">RW8-1</strain>
        <plasmid evidence="3">pRF10-1_119k_tetX</plasmid>
        <plasmid evidence="1">pRF148-1_119k_tetX</plasmid>
        <plasmid evidence="2">pRF52-1_119k_tetX</plasmid>
        <plasmid evidence="4">pRW8-1_122k_tetX</plasmid>
    </source>
</reference>
<keyword evidence="1" id="KW-0614">Plasmid</keyword>
<dbReference type="Gene3D" id="3.10.450.50">
    <property type="match status" value="1"/>
</dbReference>
<evidence type="ECO:0000313" key="2">
    <source>
        <dbReference type="EMBL" id="QIZ18686.1"/>
    </source>
</evidence>
<geneLocation type="plasmid" evidence="4">
    <name>pRW8-1_122k_tetX</name>
</geneLocation>
<dbReference type="EMBL" id="MT219826">
    <property type="protein sequence ID" value="QIZ19700.1"/>
    <property type="molecule type" value="Genomic_DNA"/>
</dbReference>
<sequence length="141" mass="16481">MSVEENIKTVKKFYRLIEENKYDEVKNLCHPDFKFYSQVDTPLNSEQFIVQEKGHMDAFPGFTMRIHEIFARDDKVACYLIFEGVQTREFLGHPASGRKVRFSLMFMITLKDGKYIEKRAHYNTADILRLILPSNSGHAAK</sequence>
<dbReference type="EMBL" id="MT219818">
    <property type="protein sequence ID" value="QIZ18477.1"/>
    <property type="molecule type" value="Genomic_DNA"/>
</dbReference>
<dbReference type="EMBL" id="MT219823">
    <property type="protein sequence ID" value="QIZ18967.1"/>
    <property type="molecule type" value="Genomic_DNA"/>
</dbReference>
<evidence type="ECO:0008006" key="5">
    <source>
        <dbReference type="Google" id="ProtNLM"/>
    </source>
</evidence>
<geneLocation type="plasmid" evidence="1">
    <name>pRF148-1_119k_tetX</name>
</geneLocation>
<dbReference type="SUPFAM" id="SSF54427">
    <property type="entry name" value="NTF2-like"/>
    <property type="match status" value="1"/>
</dbReference>
<gene>
    <name evidence="3" type="ORF">pRF10-1_119k_tetX_00014</name>
    <name evidence="1" type="ORF">pRF148-1_119k_tetX_00013</name>
    <name evidence="2" type="ORF">pRF52-1_119k_tetX_00076</name>
    <name evidence="4" type="ORF">pRW8-1_122k_tetX_00014</name>
</gene>
<dbReference type="InterPro" id="IPR009959">
    <property type="entry name" value="Cyclase_SnoaL-like"/>
</dbReference>
<evidence type="ECO:0000313" key="1">
    <source>
        <dbReference type="EMBL" id="QIZ18477.1"/>
    </source>
</evidence>
<organism evidence="1">
    <name type="scientific">Escherichia coli</name>
    <dbReference type="NCBI Taxonomy" id="562"/>
    <lineage>
        <taxon>Bacteria</taxon>
        <taxon>Pseudomonadati</taxon>
        <taxon>Pseudomonadota</taxon>
        <taxon>Gammaproteobacteria</taxon>
        <taxon>Enterobacterales</taxon>
        <taxon>Enterobacteriaceae</taxon>
        <taxon>Escherichia</taxon>
    </lineage>
</organism>
<evidence type="ECO:0000313" key="3">
    <source>
        <dbReference type="EMBL" id="QIZ18967.1"/>
    </source>
</evidence>
<dbReference type="Pfam" id="PF07366">
    <property type="entry name" value="SnoaL"/>
    <property type="match status" value="1"/>
</dbReference>
<dbReference type="GO" id="GO:0030638">
    <property type="term" value="P:polyketide metabolic process"/>
    <property type="evidence" value="ECO:0007669"/>
    <property type="project" value="InterPro"/>
</dbReference>